<dbReference type="Proteomes" id="UP000654075">
    <property type="component" value="Unassembled WGS sequence"/>
</dbReference>
<feature type="region of interest" description="Disordered" evidence="1">
    <location>
        <begin position="60"/>
        <end position="89"/>
    </location>
</feature>
<comment type="caution">
    <text evidence="2">The sequence shown here is derived from an EMBL/GenBank/DDBJ whole genome shotgun (WGS) entry which is preliminary data.</text>
</comment>
<keyword evidence="3" id="KW-1185">Reference proteome</keyword>
<dbReference type="InterPro" id="IPR029047">
    <property type="entry name" value="HSP70_peptide-bd_sf"/>
</dbReference>
<evidence type="ECO:0000313" key="3">
    <source>
        <dbReference type="Proteomes" id="UP000654075"/>
    </source>
</evidence>
<accession>A0A813F6R5</accession>
<reference evidence="2" key="1">
    <citation type="submission" date="2021-02" db="EMBL/GenBank/DDBJ databases">
        <authorList>
            <person name="Dougan E. K."/>
            <person name="Rhodes N."/>
            <person name="Thang M."/>
            <person name="Chan C."/>
        </authorList>
    </citation>
    <scope>NUCLEOTIDE SEQUENCE</scope>
</reference>
<feature type="compositionally biased region" description="Basic and acidic residues" evidence="1">
    <location>
        <begin position="68"/>
        <end position="81"/>
    </location>
</feature>
<protein>
    <submittedName>
        <fullName evidence="2">Uncharacterized protein</fullName>
    </submittedName>
</protein>
<feature type="region of interest" description="Disordered" evidence="1">
    <location>
        <begin position="1"/>
        <end position="26"/>
    </location>
</feature>
<dbReference type="AlphaFoldDB" id="A0A813F6R5"/>
<gene>
    <name evidence="2" type="ORF">PGLA1383_LOCUS26107</name>
</gene>
<name>A0A813F6R5_POLGL</name>
<feature type="compositionally biased region" description="Basic residues" evidence="1">
    <location>
        <begin position="1"/>
        <end position="10"/>
    </location>
</feature>
<proteinExistence type="predicted"/>
<organism evidence="2 3">
    <name type="scientific">Polarella glacialis</name>
    <name type="common">Dinoflagellate</name>
    <dbReference type="NCBI Taxonomy" id="89957"/>
    <lineage>
        <taxon>Eukaryota</taxon>
        <taxon>Sar</taxon>
        <taxon>Alveolata</taxon>
        <taxon>Dinophyceae</taxon>
        <taxon>Suessiales</taxon>
        <taxon>Suessiaceae</taxon>
        <taxon>Polarella</taxon>
    </lineage>
</organism>
<evidence type="ECO:0000313" key="2">
    <source>
        <dbReference type="EMBL" id="CAE8608227.1"/>
    </source>
</evidence>
<dbReference type="Gene3D" id="2.60.34.10">
    <property type="entry name" value="Substrate Binding Domain Of DNAk, Chain A, domain 1"/>
    <property type="match status" value="1"/>
</dbReference>
<evidence type="ECO:0000256" key="1">
    <source>
        <dbReference type="SAM" id="MobiDB-lite"/>
    </source>
</evidence>
<sequence length="130" mass="14277">MGMSKNRRVCARPATSSGSPDAPSTCWRTNMNARGVTFDIDANNILNALHKSNSIINEEGRLSQAEAGRTEREAEKFRGDDETNEGNGKDMVSFDNHCFILGNALNELSNPAIRMRTRTASQERCGEGQV</sequence>
<dbReference type="EMBL" id="CAJNNV010022630">
    <property type="protein sequence ID" value="CAE8608227.1"/>
    <property type="molecule type" value="Genomic_DNA"/>
</dbReference>